<comment type="similarity">
    <text evidence="1 5">Belongs to the importin alpha family.</text>
</comment>
<gene>
    <name evidence="9" type="ORF">BN980_GECA01s04740g</name>
    <name evidence="10" type="ORF">DV451_001988</name>
</gene>
<evidence type="ECO:0000313" key="9">
    <source>
        <dbReference type="EMBL" id="CDO51343.1"/>
    </source>
</evidence>
<protein>
    <recommendedName>
        <fullName evidence="5">Importin subunit alpha</fullName>
    </recommendedName>
</protein>
<keyword evidence="2 5" id="KW-0813">Transport</keyword>
<evidence type="ECO:0000256" key="2">
    <source>
        <dbReference type="ARBA" id="ARBA00022448"/>
    </source>
</evidence>
<dbReference type="AlphaFoldDB" id="A0A0J9X2Q1"/>
<reference evidence="10" key="2">
    <citation type="journal article" date="2020" name="Front. Microbiol.">
        <title>Phenotypic and Genetic Characterization of the Cheese Ripening Yeast Geotrichum candidum.</title>
        <authorList>
            <person name="Perkins V."/>
            <person name="Vignola S."/>
            <person name="Lessard M.H."/>
            <person name="Plante P.L."/>
            <person name="Corbeil J."/>
            <person name="Dugat-Bony E."/>
            <person name="Frenette M."/>
            <person name="Labrie S."/>
        </authorList>
    </citation>
    <scope>NUCLEOTIDE SEQUENCE</scope>
    <source>
        <strain evidence="10">LMA-70</strain>
    </source>
</reference>
<comment type="caution">
    <text evidence="9">The sequence shown here is derived from an EMBL/GenBank/DDBJ whole genome shotgun (WGS) entry which is preliminary data.</text>
</comment>
<dbReference type="InterPro" id="IPR011989">
    <property type="entry name" value="ARM-like"/>
</dbReference>
<evidence type="ECO:0000256" key="3">
    <source>
        <dbReference type="ARBA" id="ARBA00022737"/>
    </source>
</evidence>
<feature type="repeat" description="ARM" evidence="6">
    <location>
        <begin position="204"/>
        <end position="232"/>
    </location>
</feature>
<evidence type="ECO:0000313" key="11">
    <source>
        <dbReference type="Proteomes" id="UP000242525"/>
    </source>
</evidence>
<dbReference type="Gene3D" id="1.20.5.690">
    <property type="entry name" value="Importin-alpha, importin-beta-binding domain"/>
    <property type="match status" value="1"/>
</dbReference>
<dbReference type="PANTHER" id="PTHR23316">
    <property type="entry name" value="IMPORTIN ALPHA"/>
    <property type="match status" value="1"/>
</dbReference>
<feature type="repeat" description="ARM" evidence="6">
    <location>
        <begin position="331"/>
        <end position="373"/>
    </location>
</feature>
<name>A0A0J9X2Q1_GEOCN</name>
<keyword evidence="3" id="KW-0677">Repeat</keyword>
<dbReference type="Proteomes" id="UP000750522">
    <property type="component" value="Unassembled WGS sequence"/>
</dbReference>
<dbReference type="GO" id="GO:0005737">
    <property type="term" value="C:cytoplasm"/>
    <property type="evidence" value="ECO:0007669"/>
    <property type="project" value="InterPro"/>
</dbReference>
<dbReference type="InterPro" id="IPR032413">
    <property type="entry name" value="Arm_3"/>
</dbReference>
<dbReference type="SMART" id="SM00185">
    <property type="entry name" value="ARM"/>
    <property type="match status" value="8"/>
</dbReference>
<dbReference type="PROSITE" id="PS50176">
    <property type="entry name" value="ARM_REPEAT"/>
    <property type="match status" value="3"/>
</dbReference>
<dbReference type="EMBL" id="QQZK01000032">
    <property type="protein sequence ID" value="KAF5102136.1"/>
    <property type="molecule type" value="Genomic_DNA"/>
</dbReference>
<feature type="domain" description="IBB" evidence="8">
    <location>
        <begin position="1"/>
        <end position="62"/>
    </location>
</feature>
<reference evidence="9 11" key="1">
    <citation type="submission" date="2014-03" db="EMBL/GenBank/DDBJ databases">
        <authorList>
            <person name="Casaregola S."/>
        </authorList>
    </citation>
    <scope>NUCLEOTIDE SEQUENCE [LARGE SCALE GENOMIC DNA]</scope>
    <source>
        <strain evidence="9 11">CLIB 918</strain>
    </source>
</reference>
<evidence type="ECO:0000256" key="4">
    <source>
        <dbReference type="ARBA" id="ARBA00022927"/>
    </source>
</evidence>
<reference evidence="10" key="3">
    <citation type="submission" date="2020-01" db="EMBL/GenBank/DDBJ databases">
        <authorList>
            <person name="Perkins V."/>
            <person name="Lessard M.-H."/>
            <person name="Dugat-Bony E."/>
            <person name="Frenette M."/>
            <person name="Labrie S."/>
        </authorList>
    </citation>
    <scope>NUCLEOTIDE SEQUENCE</scope>
    <source>
        <strain evidence="10">LMA-70</strain>
    </source>
</reference>
<dbReference type="InterPro" id="IPR016024">
    <property type="entry name" value="ARM-type_fold"/>
</dbReference>
<dbReference type="SUPFAM" id="SSF48371">
    <property type="entry name" value="ARM repeat"/>
    <property type="match status" value="1"/>
</dbReference>
<feature type="coiled-coil region" evidence="7">
    <location>
        <begin position="26"/>
        <end position="53"/>
    </location>
</feature>
<dbReference type="Gene3D" id="1.25.10.10">
    <property type="entry name" value="Leucine-rich Repeat Variant"/>
    <property type="match status" value="1"/>
</dbReference>
<dbReference type="Pfam" id="PF00514">
    <property type="entry name" value="Arm"/>
    <property type="match status" value="8"/>
</dbReference>
<organism evidence="9 11">
    <name type="scientific">Geotrichum candidum</name>
    <name type="common">Oospora lactis</name>
    <name type="synonym">Dipodascus geotrichum</name>
    <dbReference type="NCBI Taxonomy" id="1173061"/>
    <lineage>
        <taxon>Eukaryota</taxon>
        <taxon>Fungi</taxon>
        <taxon>Dikarya</taxon>
        <taxon>Ascomycota</taxon>
        <taxon>Saccharomycotina</taxon>
        <taxon>Dipodascomycetes</taxon>
        <taxon>Dipodascales</taxon>
        <taxon>Dipodascaceae</taxon>
        <taxon>Geotrichum</taxon>
    </lineage>
</organism>
<dbReference type="GO" id="GO:0061608">
    <property type="term" value="F:nuclear import signal receptor activity"/>
    <property type="evidence" value="ECO:0007669"/>
    <property type="project" value="InterPro"/>
</dbReference>
<keyword evidence="11" id="KW-1185">Reference proteome</keyword>
<dbReference type="STRING" id="1173061.A0A0J9X2Q1"/>
<dbReference type="InterPro" id="IPR000225">
    <property type="entry name" value="Armadillo"/>
</dbReference>
<dbReference type="OrthoDB" id="29145at2759"/>
<dbReference type="Pfam" id="PF01749">
    <property type="entry name" value="IBB"/>
    <property type="match status" value="1"/>
</dbReference>
<dbReference type="FunFam" id="1.20.5.690:FF:000003">
    <property type="entry name" value="Importin subunit alpha"/>
    <property type="match status" value="1"/>
</dbReference>
<sequence>MDSDATTRFVPEHRRTNFKNRGHFKADELRRRREEAQVEIRKAKREENLTKRRNFDNIANDSEDEDEELTTEMELTQELPVLLEQLRSSDIEQQLQSTIKFRKYLSKEKNPPIEQVVKCNIIPRFVEFLSSAHSVLQFEAAWVLTNIVSGSSDQTKAVIDAGAIPCFVHLLTSNEVDLKEQAVWALGNIAGDSAYCRDLVLKAGALPPLLSLLESAKKVSLLRNATWTLSNFCRGKNPQPDWEIIKHALPTLAKLVYSFDDEILIDACWAVSYLSDGTNEKIQAVIEAGLPRRLVELLNYKTTSVQTPALRSVGNIVTGNDLQTQFVINCGALPALLGLLASPKDSIRKETCWTISNITAGNSDQIQAIIEANLIPPLIHLLATSDYRTKKEACWALSNATSSGLAKPEQVRYLVSQGCIKPLCDILASNDNKIIQVALDALENILKIGENDKIESHSPKNEYAIYIEEAGGMELINDCQANINDAIYQKAYNIIDKYFNAEDEDIADDAALAPQTDGQTFGFGNFN</sequence>
<keyword evidence="4 5" id="KW-0653">Protein transport</keyword>
<dbReference type="EMBL" id="CCBN010000001">
    <property type="protein sequence ID" value="CDO51343.1"/>
    <property type="molecule type" value="Genomic_DNA"/>
</dbReference>
<evidence type="ECO:0000256" key="1">
    <source>
        <dbReference type="ARBA" id="ARBA00010394"/>
    </source>
</evidence>
<feature type="repeat" description="ARM" evidence="6">
    <location>
        <begin position="162"/>
        <end position="204"/>
    </location>
</feature>
<dbReference type="PIRSF" id="PIRSF005673">
    <property type="entry name" value="Importin_alpha"/>
    <property type="match status" value="1"/>
</dbReference>
<dbReference type="InterPro" id="IPR036975">
    <property type="entry name" value="Importin-a_IBB_sf"/>
</dbReference>
<evidence type="ECO:0000313" key="10">
    <source>
        <dbReference type="EMBL" id="KAF5102136.1"/>
    </source>
</evidence>
<dbReference type="GO" id="GO:0005634">
    <property type="term" value="C:nucleus"/>
    <property type="evidence" value="ECO:0007669"/>
    <property type="project" value="UniProtKB-ARBA"/>
</dbReference>
<proteinExistence type="inferred from homology"/>
<evidence type="ECO:0000256" key="6">
    <source>
        <dbReference type="PROSITE-ProRule" id="PRU00259"/>
    </source>
</evidence>
<evidence type="ECO:0000259" key="8">
    <source>
        <dbReference type="PROSITE" id="PS51214"/>
    </source>
</evidence>
<dbReference type="FunFam" id="1.25.10.10:FF:000021">
    <property type="entry name" value="Importin subunit alpha"/>
    <property type="match status" value="1"/>
</dbReference>
<accession>A0A0J9X2Q1</accession>
<dbReference type="PROSITE" id="PS51214">
    <property type="entry name" value="IBB"/>
    <property type="match status" value="1"/>
</dbReference>
<evidence type="ECO:0000256" key="5">
    <source>
        <dbReference type="PIRNR" id="PIRNR005673"/>
    </source>
</evidence>
<evidence type="ECO:0000256" key="7">
    <source>
        <dbReference type="SAM" id="Coils"/>
    </source>
</evidence>
<keyword evidence="7" id="KW-0175">Coiled coil</keyword>
<dbReference type="Pfam" id="PF16186">
    <property type="entry name" value="Arm_3"/>
    <property type="match status" value="1"/>
</dbReference>
<dbReference type="GO" id="GO:0006606">
    <property type="term" value="P:protein import into nucleus"/>
    <property type="evidence" value="ECO:0007669"/>
    <property type="project" value="InterPro"/>
</dbReference>
<dbReference type="InterPro" id="IPR002652">
    <property type="entry name" value="Importin-a_IBB"/>
</dbReference>
<dbReference type="InterPro" id="IPR024931">
    <property type="entry name" value="Importin_alpha"/>
</dbReference>
<dbReference type="Proteomes" id="UP000242525">
    <property type="component" value="Unassembled WGS sequence"/>
</dbReference>